<comment type="caution">
    <text evidence="3">The sequence shown here is derived from an EMBL/GenBank/DDBJ whole genome shotgun (WGS) entry which is preliminary data.</text>
</comment>
<evidence type="ECO:0000313" key="3">
    <source>
        <dbReference type="EMBL" id="GFH05667.1"/>
    </source>
</evidence>
<feature type="compositionally biased region" description="Acidic residues" evidence="1">
    <location>
        <begin position="244"/>
        <end position="254"/>
    </location>
</feature>
<evidence type="ECO:0000259" key="2">
    <source>
        <dbReference type="PROSITE" id="PS51840"/>
    </source>
</evidence>
<dbReference type="EMBL" id="BLLF01000005">
    <property type="protein sequence ID" value="GFH05667.1"/>
    <property type="molecule type" value="Genomic_DNA"/>
</dbReference>
<name>A0A699Y6B1_HAELA</name>
<feature type="domain" description="C2 NT-type" evidence="2">
    <location>
        <begin position="12"/>
        <end position="152"/>
    </location>
</feature>
<gene>
    <name evidence="3" type="ORF">HaLaN_00166</name>
</gene>
<feature type="compositionally biased region" description="Basic residues" evidence="1">
    <location>
        <begin position="322"/>
        <end position="336"/>
    </location>
</feature>
<dbReference type="AlphaFoldDB" id="A0A699Y6B1"/>
<dbReference type="Proteomes" id="UP000485058">
    <property type="component" value="Unassembled WGS sequence"/>
</dbReference>
<sequence length="371" mass="41622">MSLGRKLQNAAQKARGRQALQYQFEVIPYFVGEIPSGIERVLFAWERGGKLFVTDAETVNQTTHAVFWKQYLRQTATIYKDADGMQKKEYTFKVQSVVKGSKGEDERKTLGKVKVDLAAFCTGELDPTPQDVFLQCRPHGKLKVSIKAAWVKNLHLDPDAMTEVTEGTEVTEQSGASTSRKAHHHHHQAPDRAEADEQDLSGFDPEQADDAAAGAQPQSEQRPGSGRSKKQKQRRVRDHHIPDEIPEDYDLPVDPEEHWRSTSSARRQSCKGRPLRRQATACKQRRGRTTSAAAVARASNPLMAKRRLPCWPTSRPVMWSHRAGRRHPRKRKRRKGASPAARCNLAASKATGCRQTKAGEPPSGRASRAWR</sequence>
<feature type="region of interest" description="Disordered" evidence="1">
    <location>
        <begin position="319"/>
        <end position="371"/>
    </location>
</feature>
<dbReference type="PROSITE" id="PS51840">
    <property type="entry name" value="C2_NT"/>
    <property type="match status" value="1"/>
</dbReference>
<feature type="region of interest" description="Disordered" evidence="1">
    <location>
        <begin position="164"/>
        <end position="295"/>
    </location>
</feature>
<proteinExistence type="predicted"/>
<evidence type="ECO:0000256" key="1">
    <source>
        <dbReference type="SAM" id="MobiDB-lite"/>
    </source>
</evidence>
<protein>
    <submittedName>
        <fullName evidence="3">C2 NT-type domain-containing protein</fullName>
    </submittedName>
</protein>
<evidence type="ECO:0000313" key="4">
    <source>
        <dbReference type="Proteomes" id="UP000485058"/>
    </source>
</evidence>
<organism evidence="3 4">
    <name type="scientific">Haematococcus lacustris</name>
    <name type="common">Green alga</name>
    <name type="synonym">Haematococcus pluvialis</name>
    <dbReference type="NCBI Taxonomy" id="44745"/>
    <lineage>
        <taxon>Eukaryota</taxon>
        <taxon>Viridiplantae</taxon>
        <taxon>Chlorophyta</taxon>
        <taxon>core chlorophytes</taxon>
        <taxon>Chlorophyceae</taxon>
        <taxon>CS clade</taxon>
        <taxon>Chlamydomonadales</taxon>
        <taxon>Haematococcaceae</taxon>
        <taxon>Haematococcus</taxon>
    </lineage>
</organism>
<dbReference type="Pfam" id="PF10358">
    <property type="entry name" value="NT-C2"/>
    <property type="match status" value="1"/>
</dbReference>
<dbReference type="InterPro" id="IPR019448">
    <property type="entry name" value="NT-C2"/>
</dbReference>
<feature type="compositionally biased region" description="Basic residues" evidence="1">
    <location>
        <begin position="227"/>
        <end position="238"/>
    </location>
</feature>
<keyword evidence="4" id="KW-1185">Reference proteome</keyword>
<reference evidence="3 4" key="1">
    <citation type="submission" date="2020-02" db="EMBL/GenBank/DDBJ databases">
        <title>Draft genome sequence of Haematococcus lacustris strain NIES-144.</title>
        <authorList>
            <person name="Morimoto D."/>
            <person name="Nakagawa S."/>
            <person name="Yoshida T."/>
            <person name="Sawayama S."/>
        </authorList>
    </citation>
    <scope>NUCLEOTIDE SEQUENCE [LARGE SCALE GENOMIC DNA]</scope>
    <source>
        <strain evidence="3 4">NIES-144</strain>
    </source>
</reference>
<accession>A0A699Y6B1</accession>